<dbReference type="GO" id="GO:0003676">
    <property type="term" value="F:nucleic acid binding"/>
    <property type="evidence" value="ECO:0007669"/>
    <property type="project" value="InterPro"/>
</dbReference>
<proteinExistence type="predicted"/>
<dbReference type="Pfam" id="PF00098">
    <property type="entry name" value="zf-CCHC"/>
    <property type="match status" value="1"/>
</dbReference>
<dbReference type="SUPFAM" id="SSF57756">
    <property type="entry name" value="Retrovirus zinc finger-like domains"/>
    <property type="match status" value="1"/>
</dbReference>
<evidence type="ECO:0000256" key="2">
    <source>
        <dbReference type="SAM" id="MobiDB-lite"/>
    </source>
</evidence>
<keyword evidence="5" id="KW-1185">Reference proteome</keyword>
<protein>
    <recommendedName>
        <fullName evidence="3">CCHC-type domain-containing protein</fullName>
    </recommendedName>
</protein>
<feature type="domain" description="CCHC-type" evidence="3">
    <location>
        <begin position="129"/>
        <end position="143"/>
    </location>
</feature>
<dbReference type="OrthoDB" id="97058at2759"/>
<name>A0A9Q1BTB7_HOLLE</name>
<keyword evidence="1" id="KW-0862">Zinc</keyword>
<dbReference type="PANTHER" id="PTHR47481:SF22">
    <property type="entry name" value="RETROTRANSPOSON GAG DOMAIN-CONTAINING PROTEIN"/>
    <property type="match status" value="1"/>
</dbReference>
<keyword evidence="1" id="KW-0863">Zinc-finger</keyword>
<dbReference type="GO" id="GO:0008270">
    <property type="term" value="F:zinc ion binding"/>
    <property type="evidence" value="ECO:0007669"/>
    <property type="project" value="UniProtKB-KW"/>
</dbReference>
<keyword evidence="1" id="KW-0479">Metal-binding</keyword>
<dbReference type="PROSITE" id="PS50158">
    <property type="entry name" value="ZF_CCHC"/>
    <property type="match status" value="1"/>
</dbReference>
<dbReference type="AlphaFoldDB" id="A0A9Q1BTB7"/>
<dbReference type="Gene3D" id="4.10.60.10">
    <property type="entry name" value="Zinc finger, CCHC-type"/>
    <property type="match status" value="1"/>
</dbReference>
<dbReference type="InterPro" id="IPR036875">
    <property type="entry name" value="Znf_CCHC_sf"/>
</dbReference>
<evidence type="ECO:0000256" key="1">
    <source>
        <dbReference type="PROSITE-ProRule" id="PRU00047"/>
    </source>
</evidence>
<accession>A0A9Q1BTB7</accession>
<dbReference type="Pfam" id="PF14223">
    <property type="entry name" value="Retrotran_gag_2"/>
    <property type="match status" value="1"/>
</dbReference>
<evidence type="ECO:0000259" key="3">
    <source>
        <dbReference type="PROSITE" id="PS50158"/>
    </source>
</evidence>
<dbReference type="PANTHER" id="PTHR47481">
    <property type="match status" value="1"/>
</dbReference>
<dbReference type="Proteomes" id="UP001152320">
    <property type="component" value="Chromosome 12"/>
</dbReference>
<evidence type="ECO:0000313" key="4">
    <source>
        <dbReference type="EMBL" id="KAJ8032274.1"/>
    </source>
</evidence>
<organism evidence="4 5">
    <name type="scientific">Holothuria leucospilota</name>
    <name type="common">Black long sea cucumber</name>
    <name type="synonym">Mertensiothuria leucospilota</name>
    <dbReference type="NCBI Taxonomy" id="206669"/>
    <lineage>
        <taxon>Eukaryota</taxon>
        <taxon>Metazoa</taxon>
        <taxon>Echinodermata</taxon>
        <taxon>Eleutherozoa</taxon>
        <taxon>Echinozoa</taxon>
        <taxon>Holothuroidea</taxon>
        <taxon>Aspidochirotacea</taxon>
        <taxon>Aspidochirotida</taxon>
        <taxon>Holothuriidae</taxon>
        <taxon>Holothuria</taxon>
    </lineage>
</organism>
<comment type="caution">
    <text evidence="4">The sequence shown here is derived from an EMBL/GenBank/DDBJ whole genome shotgun (WGS) entry which is preliminary data.</text>
</comment>
<gene>
    <name evidence="4" type="ORF">HOLleu_25760</name>
</gene>
<dbReference type="InterPro" id="IPR001878">
    <property type="entry name" value="Znf_CCHC"/>
</dbReference>
<reference evidence="4" key="1">
    <citation type="submission" date="2021-10" db="EMBL/GenBank/DDBJ databases">
        <title>Tropical sea cucumber genome reveals ecological adaptation and Cuvierian tubules defense mechanism.</title>
        <authorList>
            <person name="Chen T."/>
        </authorList>
    </citation>
    <scope>NUCLEOTIDE SEQUENCE</scope>
    <source>
        <strain evidence="4">Nanhai2018</strain>
        <tissue evidence="4">Muscle</tissue>
    </source>
</reference>
<feature type="region of interest" description="Disordered" evidence="2">
    <location>
        <begin position="144"/>
        <end position="179"/>
    </location>
</feature>
<sequence length="179" mass="20080">MGPVQQLEGVEIGFFFDGVRTTERHREKSVTDYVLRAEKAATALNNAGENVSDSLVIAMILKGLPVEYKAFVVVVTQNEKEITFQDFKVMLRSYEETEKAQTSQQSDSIFKTMSDKQRQGANNPHQGVKCYSCGNFGHYARDCDTKGKTSSTGPTKRLGTLVGHKVPSCRPQRWPEKKR</sequence>
<dbReference type="EMBL" id="JAIZAY010000012">
    <property type="protein sequence ID" value="KAJ8032274.1"/>
    <property type="molecule type" value="Genomic_DNA"/>
</dbReference>
<evidence type="ECO:0000313" key="5">
    <source>
        <dbReference type="Proteomes" id="UP001152320"/>
    </source>
</evidence>
<dbReference type="SMART" id="SM00343">
    <property type="entry name" value="ZnF_C2HC"/>
    <property type="match status" value="1"/>
</dbReference>